<evidence type="ECO:0000313" key="3">
    <source>
        <dbReference type="Proteomes" id="UP000199233"/>
    </source>
</evidence>
<accession>A0A1H9L5I0</accession>
<feature type="chain" id="PRO_5011611545" description="Beta-lactamase" evidence="1">
    <location>
        <begin position="24"/>
        <end position="330"/>
    </location>
</feature>
<evidence type="ECO:0008006" key="4">
    <source>
        <dbReference type="Google" id="ProtNLM"/>
    </source>
</evidence>
<dbReference type="RefSeq" id="WP_093288989.1">
    <property type="nucleotide sequence ID" value="NZ_FOFS01000015.1"/>
</dbReference>
<dbReference type="EMBL" id="FOFS01000015">
    <property type="protein sequence ID" value="SER06407.1"/>
    <property type="molecule type" value="Genomic_DNA"/>
</dbReference>
<keyword evidence="3" id="KW-1185">Reference proteome</keyword>
<dbReference type="AlphaFoldDB" id="A0A1H9L5I0"/>
<keyword evidence="1" id="KW-0732">Signal</keyword>
<sequence>MSRAHAATWLTLLCLLLTQGAGAQTQSTRIAAARNAALNQKACQKIQPFWWEVGDGTGLIVGEGSPQSETTYARSTGLLIASASKWWFGAYVAELHGGVLTAADLQATRMLSGYRNESYTSCTRSNAATQAALTVGQCFQAGINDRQTPGSIGYFYYDAGHLQKYAALDLGLGSANSAQLGTELNARLGSELGTAFDSPQPGGGGLSDAAHYAVFLQKLLRGTLKLSSLLGSNSVCAWEDHSTPVPAKKSCTAQYTPVPTSMHWRYSIAHWVEDDGSYSSPGAFGFYPWIDASRQFYGLLVREDHSLSAYVDSAACGRLIRQAYLNPPAP</sequence>
<organism evidence="2 3">
    <name type="scientific">Solimonas aquatica</name>
    <dbReference type="NCBI Taxonomy" id="489703"/>
    <lineage>
        <taxon>Bacteria</taxon>
        <taxon>Pseudomonadati</taxon>
        <taxon>Pseudomonadota</taxon>
        <taxon>Gammaproteobacteria</taxon>
        <taxon>Nevskiales</taxon>
        <taxon>Nevskiaceae</taxon>
        <taxon>Solimonas</taxon>
    </lineage>
</organism>
<gene>
    <name evidence="2" type="ORF">SAMN04488038_11513</name>
</gene>
<evidence type="ECO:0000313" key="2">
    <source>
        <dbReference type="EMBL" id="SER06407.1"/>
    </source>
</evidence>
<dbReference type="OrthoDB" id="5384113at2"/>
<feature type="signal peptide" evidence="1">
    <location>
        <begin position="1"/>
        <end position="23"/>
    </location>
</feature>
<dbReference type="Gene3D" id="3.40.710.10">
    <property type="entry name" value="DD-peptidase/beta-lactamase superfamily"/>
    <property type="match status" value="1"/>
</dbReference>
<evidence type="ECO:0000256" key="1">
    <source>
        <dbReference type="SAM" id="SignalP"/>
    </source>
</evidence>
<reference evidence="2 3" key="1">
    <citation type="submission" date="2016-10" db="EMBL/GenBank/DDBJ databases">
        <authorList>
            <person name="de Groot N.N."/>
        </authorList>
    </citation>
    <scope>NUCLEOTIDE SEQUENCE [LARGE SCALE GENOMIC DNA]</scope>
    <source>
        <strain evidence="2 3">DSM 25927</strain>
    </source>
</reference>
<dbReference type="STRING" id="489703.SAMN04488038_11513"/>
<protein>
    <recommendedName>
        <fullName evidence="4">Beta-lactamase</fullName>
    </recommendedName>
</protein>
<proteinExistence type="predicted"/>
<dbReference type="Proteomes" id="UP000199233">
    <property type="component" value="Unassembled WGS sequence"/>
</dbReference>
<name>A0A1H9L5I0_9GAMM</name>
<dbReference type="InterPro" id="IPR012338">
    <property type="entry name" value="Beta-lactam/transpept-like"/>
</dbReference>